<dbReference type="GO" id="GO:0043565">
    <property type="term" value="F:sequence-specific DNA binding"/>
    <property type="evidence" value="ECO:0007669"/>
    <property type="project" value="InterPro"/>
</dbReference>
<dbReference type="InterPro" id="IPR037923">
    <property type="entry name" value="HTH-like"/>
</dbReference>
<dbReference type="SUPFAM" id="SSF46689">
    <property type="entry name" value="Homeodomain-like"/>
    <property type="match status" value="1"/>
</dbReference>
<evidence type="ECO:0000313" key="5">
    <source>
        <dbReference type="EMBL" id="CUN04212.1"/>
    </source>
</evidence>
<dbReference type="Gene3D" id="2.60.120.10">
    <property type="entry name" value="Jelly Rolls"/>
    <property type="match status" value="1"/>
</dbReference>
<dbReference type="InterPro" id="IPR003313">
    <property type="entry name" value="AraC-bd"/>
</dbReference>
<dbReference type="Pfam" id="PF12833">
    <property type="entry name" value="HTH_18"/>
    <property type="match status" value="1"/>
</dbReference>
<dbReference type="GeneID" id="61431994"/>
<accession>A0A173TMV8</accession>
<dbReference type="AlphaFoldDB" id="A0A173TMV8"/>
<dbReference type="InterPro" id="IPR014710">
    <property type="entry name" value="RmlC-like_jellyroll"/>
</dbReference>
<organism evidence="5 6">
    <name type="scientific">Roseburia intestinalis</name>
    <dbReference type="NCBI Taxonomy" id="166486"/>
    <lineage>
        <taxon>Bacteria</taxon>
        <taxon>Bacillati</taxon>
        <taxon>Bacillota</taxon>
        <taxon>Clostridia</taxon>
        <taxon>Lachnospirales</taxon>
        <taxon>Lachnospiraceae</taxon>
        <taxon>Roseburia</taxon>
    </lineage>
</organism>
<dbReference type="EMBL" id="CYXZ01000011">
    <property type="protein sequence ID" value="CUN04212.1"/>
    <property type="molecule type" value="Genomic_DNA"/>
</dbReference>
<dbReference type="RefSeq" id="WP_006856770.1">
    <property type="nucleotide sequence ID" value="NZ_CABIYH010000011.1"/>
</dbReference>
<dbReference type="PANTHER" id="PTHR43280:SF2">
    <property type="entry name" value="HTH-TYPE TRANSCRIPTIONAL REGULATOR EXSA"/>
    <property type="match status" value="1"/>
</dbReference>
<reference evidence="5 6" key="1">
    <citation type="submission" date="2015-09" db="EMBL/GenBank/DDBJ databases">
        <authorList>
            <consortium name="Pathogen Informatics"/>
        </authorList>
    </citation>
    <scope>NUCLEOTIDE SEQUENCE [LARGE SCALE GENOMIC DNA]</scope>
    <source>
        <strain evidence="5 6">2789STDY5834960</strain>
    </source>
</reference>
<protein>
    <submittedName>
        <fullName evidence="5">L-rhamnose operon regulatory protein rhaS</fullName>
    </submittedName>
</protein>
<dbReference type="Proteomes" id="UP000095350">
    <property type="component" value="Unassembled WGS sequence"/>
</dbReference>
<proteinExistence type="predicted"/>
<evidence type="ECO:0000313" key="6">
    <source>
        <dbReference type="Proteomes" id="UP000095350"/>
    </source>
</evidence>
<keyword evidence="2" id="KW-0238">DNA-binding</keyword>
<name>A0A173TMV8_9FIRM</name>
<evidence type="ECO:0000256" key="2">
    <source>
        <dbReference type="ARBA" id="ARBA00023125"/>
    </source>
</evidence>
<dbReference type="InterPro" id="IPR009057">
    <property type="entry name" value="Homeodomain-like_sf"/>
</dbReference>
<gene>
    <name evidence="5" type="primary">rhaS_5</name>
    <name evidence="5" type="ORF">ERS852572_01645</name>
</gene>
<dbReference type="PROSITE" id="PS01124">
    <property type="entry name" value="HTH_ARAC_FAMILY_2"/>
    <property type="match status" value="1"/>
</dbReference>
<evidence type="ECO:0000259" key="4">
    <source>
        <dbReference type="PROSITE" id="PS01124"/>
    </source>
</evidence>
<dbReference type="STRING" id="166486.ERS852572_01645"/>
<dbReference type="PANTHER" id="PTHR43280">
    <property type="entry name" value="ARAC-FAMILY TRANSCRIPTIONAL REGULATOR"/>
    <property type="match status" value="1"/>
</dbReference>
<dbReference type="PaxDb" id="166486-ERS852572_01645"/>
<evidence type="ECO:0000256" key="3">
    <source>
        <dbReference type="ARBA" id="ARBA00023163"/>
    </source>
</evidence>
<keyword evidence="3" id="KW-0804">Transcription</keyword>
<dbReference type="InterPro" id="IPR018060">
    <property type="entry name" value="HTH_AraC"/>
</dbReference>
<dbReference type="SMART" id="SM00342">
    <property type="entry name" value="HTH_ARAC"/>
    <property type="match status" value="1"/>
</dbReference>
<sequence>MKYSQMKRFLMEHKDSMKPPYISTLDGILTAGGELIGYQELEMDSPYLDVHEDTSYTKDYVTLHSHEFYELLFCRSGNLQYLIGNTRYQIRKNDIILVPPGTSHRPLFLEQLREPYQRTVLWINNDFFETCKQNFFADTGSSQYAPQKQLPYVIRPEGTLLNQIDQLLAALLYEGSTMRLGSELYRMGLFLQLFCLFYRMNDHPQSDIPKPENTGLLDQILNYIELHLSEDLSLASISAQFMVSQSTVSQLFKKQLDTGFYKIVTQRRLIESKNLINSGFPLKEVAEQCGFCDYSVFYKAFVKEYGISPRSFRTREKETHDFY</sequence>
<dbReference type="SUPFAM" id="SSF51215">
    <property type="entry name" value="Regulatory protein AraC"/>
    <property type="match status" value="1"/>
</dbReference>
<evidence type="ECO:0000256" key="1">
    <source>
        <dbReference type="ARBA" id="ARBA00023015"/>
    </source>
</evidence>
<dbReference type="PROSITE" id="PS00041">
    <property type="entry name" value="HTH_ARAC_FAMILY_1"/>
    <property type="match status" value="1"/>
</dbReference>
<dbReference type="Pfam" id="PF02311">
    <property type="entry name" value="AraC_binding"/>
    <property type="match status" value="1"/>
</dbReference>
<feature type="domain" description="HTH araC/xylS-type" evidence="4">
    <location>
        <begin position="218"/>
        <end position="315"/>
    </location>
</feature>
<dbReference type="Gene3D" id="1.10.10.60">
    <property type="entry name" value="Homeodomain-like"/>
    <property type="match status" value="2"/>
</dbReference>
<dbReference type="InterPro" id="IPR018062">
    <property type="entry name" value="HTH_AraC-typ_CS"/>
</dbReference>
<keyword evidence="1" id="KW-0805">Transcription regulation</keyword>
<dbReference type="GO" id="GO:0003700">
    <property type="term" value="F:DNA-binding transcription factor activity"/>
    <property type="evidence" value="ECO:0007669"/>
    <property type="project" value="InterPro"/>
</dbReference>